<keyword evidence="2" id="KW-1185">Reference proteome</keyword>
<evidence type="ECO:0000313" key="2">
    <source>
        <dbReference type="Proteomes" id="UP000777661"/>
    </source>
</evidence>
<evidence type="ECO:0000313" key="1">
    <source>
        <dbReference type="EMBL" id="MBY8915099.1"/>
    </source>
</evidence>
<dbReference type="Proteomes" id="UP000777661">
    <property type="component" value="Unassembled WGS sequence"/>
</dbReference>
<dbReference type="RefSeq" id="WP_223004194.1">
    <property type="nucleotide sequence ID" value="NZ_JAHSQO010000001.1"/>
</dbReference>
<dbReference type="Gene3D" id="1.10.1200.10">
    <property type="entry name" value="ACP-like"/>
    <property type="match status" value="1"/>
</dbReference>
<reference evidence="1 2" key="1">
    <citation type="submission" date="2021-06" db="EMBL/GenBank/DDBJ databases">
        <title>Nitratireductor porphyridii sp. nov., isolated from a small marine red alga, Porphyridium purpureum in South Korea.</title>
        <authorList>
            <person name="Kim K.H."/>
            <person name="Kristyanto S."/>
            <person name="Jeon C.O."/>
        </authorList>
    </citation>
    <scope>NUCLEOTIDE SEQUENCE [LARGE SCALE GENOMIC DNA]</scope>
    <source>
        <strain evidence="1 2">R6</strain>
    </source>
</reference>
<accession>A0ABS7R363</accession>
<dbReference type="InterPro" id="IPR036736">
    <property type="entry name" value="ACP-like_sf"/>
</dbReference>
<proteinExistence type="predicted"/>
<gene>
    <name evidence="1" type="ORF">KVG22_00745</name>
</gene>
<sequence>MSVNSEICDKLHKILFYEFGVSEEDVSVESILIGGILDDGYEVFELVLSVEKEYEIGIADSLITEKTTFGDLVKIVENEL</sequence>
<organism evidence="1 2">
    <name type="scientific">Nitratireductor rhodophyticola</name>
    <dbReference type="NCBI Taxonomy" id="2854036"/>
    <lineage>
        <taxon>Bacteria</taxon>
        <taxon>Pseudomonadati</taxon>
        <taxon>Pseudomonadota</taxon>
        <taxon>Alphaproteobacteria</taxon>
        <taxon>Hyphomicrobiales</taxon>
        <taxon>Phyllobacteriaceae</taxon>
        <taxon>Nitratireductor</taxon>
    </lineage>
</organism>
<name>A0ABS7R363_9HYPH</name>
<comment type="caution">
    <text evidence="1">The sequence shown here is derived from an EMBL/GenBank/DDBJ whole genome shotgun (WGS) entry which is preliminary data.</text>
</comment>
<dbReference type="EMBL" id="JAHSQO010000001">
    <property type="protein sequence ID" value="MBY8915099.1"/>
    <property type="molecule type" value="Genomic_DNA"/>
</dbReference>
<evidence type="ECO:0008006" key="3">
    <source>
        <dbReference type="Google" id="ProtNLM"/>
    </source>
</evidence>
<dbReference type="SUPFAM" id="SSF47336">
    <property type="entry name" value="ACP-like"/>
    <property type="match status" value="1"/>
</dbReference>
<protein>
    <recommendedName>
        <fullName evidence="3">Acyl carrier protein</fullName>
    </recommendedName>
</protein>